<accession>A0A4C1SWL9</accession>
<proteinExistence type="predicted"/>
<dbReference type="OrthoDB" id="5973910at2759"/>
<gene>
    <name evidence="2" type="ORF">EVAR_73677_1</name>
</gene>
<keyword evidence="3" id="KW-1185">Reference proteome</keyword>
<comment type="caution">
    <text evidence="2">The sequence shown here is derived from an EMBL/GenBank/DDBJ whole genome shotgun (WGS) entry which is preliminary data.</text>
</comment>
<evidence type="ECO:0000313" key="3">
    <source>
        <dbReference type="Proteomes" id="UP000299102"/>
    </source>
</evidence>
<dbReference type="Proteomes" id="UP000299102">
    <property type="component" value="Unassembled WGS sequence"/>
</dbReference>
<protein>
    <submittedName>
        <fullName evidence="2">Uncharacterized protein</fullName>
    </submittedName>
</protein>
<dbReference type="AlphaFoldDB" id="A0A4C1SWL9"/>
<name>A0A4C1SWL9_EUMVA</name>
<evidence type="ECO:0000313" key="2">
    <source>
        <dbReference type="EMBL" id="GBP05568.1"/>
    </source>
</evidence>
<feature type="non-terminal residue" evidence="2">
    <location>
        <position position="43"/>
    </location>
</feature>
<reference evidence="2 3" key="1">
    <citation type="journal article" date="2019" name="Commun. Biol.">
        <title>The bagworm genome reveals a unique fibroin gene that provides high tensile strength.</title>
        <authorList>
            <person name="Kono N."/>
            <person name="Nakamura H."/>
            <person name="Ohtoshi R."/>
            <person name="Tomita M."/>
            <person name="Numata K."/>
            <person name="Arakawa K."/>
        </authorList>
    </citation>
    <scope>NUCLEOTIDE SEQUENCE [LARGE SCALE GENOMIC DNA]</scope>
</reference>
<organism evidence="2 3">
    <name type="scientific">Eumeta variegata</name>
    <name type="common">Bagworm moth</name>
    <name type="synonym">Eumeta japonica</name>
    <dbReference type="NCBI Taxonomy" id="151549"/>
    <lineage>
        <taxon>Eukaryota</taxon>
        <taxon>Metazoa</taxon>
        <taxon>Ecdysozoa</taxon>
        <taxon>Arthropoda</taxon>
        <taxon>Hexapoda</taxon>
        <taxon>Insecta</taxon>
        <taxon>Pterygota</taxon>
        <taxon>Neoptera</taxon>
        <taxon>Endopterygota</taxon>
        <taxon>Lepidoptera</taxon>
        <taxon>Glossata</taxon>
        <taxon>Ditrysia</taxon>
        <taxon>Tineoidea</taxon>
        <taxon>Psychidae</taxon>
        <taxon>Oiketicinae</taxon>
        <taxon>Eumeta</taxon>
    </lineage>
</organism>
<dbReference type="EMBL" id="BGZK01011130">
    <property type="protein sequence ID" value="GBP05568.1"/>
    <property type="molecule type" value="Genomic_DNA"/>
</dbReference>
<sequence length="43" mass="4860">MLRPQRHSSKSTLQHDSHSYVNPIDDLSVDYLTDTPDTSTAET</sequence>
<evidence type="ECO:0000256" key="1">
    <source>
        <dbReference type="SAM" id="MobiDB-lite"/>
    </source>
</evidence>
<feature type="region of interest" description="Disordered" evidence="1">
    <location>
        <begin position="1"/>
        <end position="43"/>
    </location>
</feature>